<evidence type="ECO:0000313" key="4">
    <source>
        <dbReference type="Proteomes" id="UP001187343"/>
    </source>
</evidence>
<dbReference type="PANTHER" id="PTHR24401">
    <property type="entry name" value="SI:CH211-243P7.3-RELATED"/>
    <property type="match status" value="1"/>
</dbReference>
<comment type="caution">
    <text evidence="3">The sequence shown here is derived from an EMBL/GenBank/DDBJ whole genome shotgun (WGS) entry which is preliminary data.</text>
</comment>
<gene>
    <name evidence="3" type="ORF">Q8A67_010360</name>
</gene>
<evidence type="ECO:0000259" key="2">
    <source>
        <dbReference type="Pfam" id="PF20499"/>
    </source>
</evidence>
<accession>A0AA88PWH0</accession>
<evidence type="ECO:0000256" key="1">
    <source>
        <dbReference type="SAM" id="MobiDB-lite"/>
    </source>
</evidence>
<feature type="compositionally biased region" description="Polar residues" evidence="1">
    <location>
        <begin position="769"/>
        <end position="782"/>
    </location>
</feature>
<dbReference type="Proteomes" id="UP001187343">
    <property type="component" value="Unassembled WGS sequence"/>
</dbReference>
<proteinExistence type="predicted"/>
<protein>
    <recommendedName>
        <fullName evidence="2">DUF6729 domain-containing protein</fullName>
    </recommendedName>
</protein>
<organism evidence="3 4">
    <name type="scientific">Cirrhinus molitorella</name>
    <name type="common">mud carp</name>
    <dbReference type="NCBI Taxonomy" id="172907"/>
    <lineage>
        <taxon>Eukaryota</taxon>
        <taxon>Metazoa</taxon>
        <taxon>Chordata</taxon>
        <taxon>Craniata</taxon>
        <taxon>Vertebrata</taxon>
        <taxon>Euteleostomi</taxon>
        <taxon>Actinopterygii</taxon>
        <taxon>Neopterygii</taxon>
        <taxon>Teleostei</taxon>
        <taxon>Ostariophysi</taxon>
        <taxon>Cypriniformes</taxon>
        <taxon>Cyprinidae</taxon>
        <taxon>Labeoninae</taxon>
        <taxon>Labeonini</taxon>
        <taxon>Cirrhinus</taxon>
    </lineage>
</organism>
<keyword evidence="4" id="KW-1185">Reference proteome</keyword>
<dbReference type="InterPro" id="IPR046616">
    <property type="entry name" value="DUF6729"/>
</dbReference>
<feature type="compositionally biased region" description="Low complexity" evidence="1">
    <location>
        <begin position="81"/>
        <end position="115"/>
    </location>
</feature>
<feature type="region of interest" description="Disordered" evidence="1">
    <location>
        <begin position="74"/>
        <end position="118"/>
    </location>
</feature>
<dbReference type="PANTHER" id="PTHR24401:SF29">
    <property type="entry name" value="SI:CH211-243P7.3-RELATED"/>
    <property type="match status" value="1"/>
</dbReference>
<reference evidence="3" key="1">
    <citation type="submission" date="2023-08" db="EMBL/GenBank/DDBJ databases">
        <title>Chromosome-level Genome Assembly of mud carp (Cirrhinus molitorella).</title>
        <authorList>
            <person name="Liu H."/>
        </authorList>
    </citation>
    <scope>NUCLEOTIDE SEQUENCE</scope>
    <source>
        <strain evidence="3">Prfri</strain>
        <tissue evidence="3">Muscle</tissue>
    </source>
</reference>
<evidence type="ECO:0000313" key="3">
    <source>
        <dbReference type="EMBL" id="KAK2898942.1"/>
    </source>
</evidence>
<feature type="region of interest" description="Disordered" evidence="1">
    <location>
        <begin position="769"/>
        <end position="841"/>
    </location>
</feature>
<sequence length="924" mass="102864">MRRQKEGTLPGCEGDCLVGFGVHRNSTFKELYEAKDRERKSYVDFLRNKDTKAGSKMDALKKYILQRDQKIIRAEHRKKPSSASSAPSASQPVPHPSRLASPPSTQSSHSQPATAHEPTDADLLASAMEVEPQVLPPPPPSTPIHSPRLEQRAAHRLVSPATEGGRAVLTDSLQMWWYPPQPRLLYHQPPASPDVFFIWALCLWMAYRMWSYKLICSSPNCRRSGQRLTACGLYKTVRRYLECQRCHKKLAAWSYDILDQLDPAHRTMFPALKCYCCEFHTKGVKLYQLPTRPITPPPPMPPVPTAQWLLSVHAEDVQSRHPLYGLFMAKLSACIFIWDEGNAALLKEAKMRELELQHGIKGLTDEQLTNKLTAKQLALHCRCCTRGKEETEQLIEQLLEAFKDGRETMGIPLVDQERMSVIWDTQRHHLSCIQDPPGVQLYTQTGSVTKGGLTLPVYRCARGSTSLESFHNHLNCFIPGTSTNLEIFQAYLLEGLEWWNEDCATAAVTHDAPLSLCCYSGSLQHSLNELSYTQVCVCNAMFCFCFFFNAQTSVLQPYFLFNFLLSGELIGVEYLCSQQSWEFRENFGQDPDAPDGIPADLGDIEDEGFGDEAEEQDHTISPLFQPRKLYACLVIHRHPLIPPRACHLSCRKMYVCRTPDGTPGFDRVVDLARYLVEEAADIVRLWDRLPDTDSVSYPLRHKERLLQGRFKATHSKTSTCHGKESLKRCVLGQGSGPAQKKLEADVLVLSVPLPQISMVSKTQLPVAKQMTSMPSAPGSSLQPFPFIENPDLSGQAPQRGQRRPPPASASTVSAPPAAALSAPPTAALSAPPAASLPAPPTAALSAPLAAALSASSAVGTSLSRTTPWRKRKAQEALAQEQGLPRPQQPRKKEFGHTRVGSFYFCSTAEGKTLEEWLQEKRKGP</sequence>
<dbReference type="Pfam" id="PF20499">
    <property type="entry name" value="DUF6729"/>
    <property type="match status" value="1"/>
</dbReference>
<feature type="region of interest" description="Disordered" evidence="1">
    <location>
        <begin position="857"/>
        <end position="896"/>
    </location>
</feature>
<name>A0AA88PWH0_9TELE</name>
<dbReference type="EMBL" id="JAUYZG010000009">
    <property type="protein sequence ID" value="KAK2898942.1"/>
    <property type="molecule type" value="Genomic_DNA"/>
</dbReference>
<feature type="domain" description="DUF6729" evidence="2">
    <location>
        <begin position="162"/>
        <end position="272"/>
    </location>
</feature>
<dbReference type="AlphaFoldDB" id="A0AA88PWH0"/>
<feature type="compositionally biased region" description="Low complexity" evidence="1">
    <location>
        <begin position="808"/>
        <end position="841"/>
    </location>
</feature>